<name>A0A2T4UEW9_9ACTN</name>
<feature type="signal peptide" evidence="1">
    <location>
        <begin position="1"/>
        <end position="31"/>
    </location>
</feature>
<dbReference type="AlphaFoldDB" id="A0A2T4UEW9"/>
<dbReference type="RefSeq" id="WP_107570004.1">
    <property type="nucleotide sequence ID" value="NZ_PYYB01000002.1"/>
</dbReference>
<dbReference type="InterPro" id="IPR013431">
    <property type="entry name" value="Delta_60_rpt"/>
</dbReference>
<dbReference type="Proteomes" id="UP000240739">
    <property type="component" value="Unassembled WGS sequence"/>
</dbReference>
<gene>
    <name evidence="2" type="ORF">C7Y72_15015</name>
</gene>
<dbReference type="OrthoDB" id="9805017at2"/>
<keyword evidence="1" id="KW-0732">Signal</keyword>
<dbReference type="EMBL" id="PYYB01000002">
    <property type="protein sequence ID" value="PTL56285.1"/>
    <property type="molecule type" value="Genomic_DNA"/>
</dbReference>
<evidence type="ECO:0008006" key="4">
    <source>
        <dbReference type="Google" id="ProtNLM"/>
    </source>
</evidence>
<dbReference type="NCBIfam" id="TIGR02608">
    <property type="entry name" value="delta_60_rpt"/>
    <property type="match status" value="3"/>
</dbReference>
<comment type="caution">
    <text evidence="2">The sequence shown here is derived from an EMBL/GenBank/DDBJ whole genome shotgun (WGS) entry which is preliminary data.</text>
</comment>
<evidence type="ECO:0000256" key="1">
    <source>
        <dbReference type="SAM" id="SignalP"/>
    </source>
</evidence>
<proteinExistence type="predicted"/>
<organism evidence="2 3">
    <name type="scientific">Paraconexibacter algicola</name>
    <dbReference type="NCBI Taxonomy" id="2133960"/>
    <lineage>
        <taxon>Bacteria</taxon>
        <taxon>Bacillati</taxon>
        <taxon>Actinomycetota</taxon>
        <taxon>Thermoleophilia</taxon>
        <taxon>Solirubrobacterales</taxon>
        <taxon>Paraconexibacteraceae</taxon>
        <taxon>Paraconexibacter</taxon>
    </lineage>
</organism>
<evidence type="ECO:0000313" key="3">
    <source>
        <dbReference type="Proteomes" id="UP000240739"/>
    </source>
</evidence>
<dbReference type="Gene3D" id="2.80.10.50">
    <property type="match status" value="1"/>
</dbReference>
<evidence type="ECO:0000313" key="2">
    <source>
        <dbReference type="EMBL" id="PTL56285.1"/>
    </source>
</evidence>
<protein>
    <recommendedName>
        <fullName evidence="4">Delta-60 repeat domain-containing protein</fullName>
    </recommendedName>
</protein>
<accession>A0A2T4UEW9</accession>
<keyword evidence="3" id="KW-1185">Reference proteome</keyword>
<feature type="chain" id="PRO_5015556166" description="Delta-60 repeat domain-containing protein" evidence="1">
    <location>
        <begin position="32"/>
        <end position="557"/>
    </location>
</feature>
<reference evidence="2 3" key="1">
    <citation type="submission" date="2018-03" db="EMBL/GenBank/DDBJ databases">
        <title>Aquarubrobacter algicola gen. nov., sp. nov., a novel actinobacterium isolated from shallow eutrophic lake during the end of cyanobacterial harmful algal blooms.</title>
        <authorList>
            <person name="Chun S.J."/>
        </authorList>
    </citation>
    <scope>NUCLEOTIDE SEQUENCE [LARGE SCALE GENOMIC DNA]</scope>
    <source>
        <strain evidence="2 3">Seoho-28</strain>
    </source>
</reference>
<sequence length="557" mass="54834">MSRPLRAPSAAAPALLSLLALLAGSPAGAHAADDTSALTAPGRTVLTGTAVAAGPNAETGGATAAVALPDGGAVLAGTDPGRGLLLARIGLTGAPDPTFGPGGVRRLAVPGGPLVGQLLRRQDGRLLALAIDPAAGSLRLRGLTADGRPDPAFGTDGVADPGLRVDCGGCGAATLLPDGSTVVGGVAGGVGAVVRLDPDGRPDPGFGATGRAAVAEAAGGGEAGVVAVAATATGRIVVLARGTDGRLLVRALTAAGLPDPGFADGGARRLDDGPDGSLLVREDGSVDVLGAATLTRLTPDGRPDPAFGGTGTVPIPGGGALAPRPRMLAGAAGTTLVARPAALEPRLATDPGLTVRRVGRDGTVDPVAAPPLGFGGGYASPGRSGRLLLGGVAQDGFVASTLVRRPDGGVLAVGGTRVIRFVTRGRGASRAWFAVAGLTPALQPDPAFGGPPRPTVVRVRVPAQRATGGAQTRRIRVRVRATAPGLLLLRVRDRAGRVLGQTVAPLYRAGTVTVRVPVGAQGRRLLARGRRTPIVVGHELRDVVGTTGAGSAPATLR</sequence>